<proteinExistence type="inferred from homology"/>
<organism evidence="8 9">
    <name type="scientific">Tuber melanosporum (strain Mel28)</name>
    <name type="common">Perigord black truffle</name>
    <dbReference type="NCBI Taxonomy" id="656061"/>
    <lineage>
        <taxon>Eukaryota</taxon>
        <taxon>Fungi</taxon>
        <taxon>Dikarya</taxon>
        <taxon>Ascomycota</taxon>
        <taxon>Pezizomycotina</taxon>
        <taxon>Pezizomycetes</taxon>
        <taxon>Pezizales</taxon>
        <taxon>Tuberaceae</taxon>
        <taxon>Tuber</taxon>
    </lineage>
</organism>
<keyword evidence="9" id="KW-1185">Reference proteome</keyword>
<dbReference type="RefSeq" id="XP_002837013.1">
    <property type="nucleotide sequence ID" value="XM_002836967.1"/>
</dbReference>
<evidence type="ECO:0000313" key="8">
    <source>
        <dbReference type="EMBL" id="CAZ81204.1"/>
    </source>
</evidence>
<feature type="compositionally biased region" description="Low complexity" evidence="6">
    <location>
        <begin position="48"/>
        <end position="59"/>
    </location>
</feature>
<evidence type="ECO:0000256" key="5">
    <source>
        <dbReference type="ARBA" id="ARBA00022801"/>
    </source>
</evidence>
<dbReference type="InParanoid" id="D5G9L1"/>
<gene>
    <name evidence="8" type="ORF">GSTUM_00003369001</name>
</gene>
<dbReference type="GO" id="GO:0005737">
    <property type="term" value="C:cytoplasm"/>
    <property type="evidence" value="ECO:0007669"/>
    <property type="project" value="TreeGrafter"/>
</dbReference>
<keyword evidence="3" id="KW-0645">Protease</keyword>
<dbReference type="SUPFAM" id="SSF54001">
    <property type="entry name" value="Cysteine proteinases"/>
    <property type="match status" value="1"/>
</dbReference>
<reference evidence="8 9" key="1">
    <citation type="journal article" date="2010" name="Nature">
        <title>Perigord black truffle genome uncovers evolutionary origins and mechanisms of symbiosis.</title>
        <authorList>
            <person name="Martin F."/>
            <person name="Kohler A."/>
            <person name="Murat C."/>
            <person name="Balestrini R."/>
            <person name="Coutinho P.M."/>
            <person name="Jaillon O."/>
            <person name="Montanini B."/>
            <person name="Morin E."/>
            <person name="Noel B."/>
            <person name="Percudani R."/>
            <person name="Porcel B."/>
            <person name="Rubini A."/>
            <person name="Amicucci A."/>
            <person name="Amselem J."/>
            <person name="Anthouard V."/>
            <person name="Arcioni S."/>
            <person name="Artiguenave F."/>
            <person name="Aury J.M."/>
            <person name="Ballario P."/>
            <person name="Bolchi A."/>
            <person name="Brenna A."/>
            <person name="Brun A."/>
            <person name="Buee M."/>
            <person name="Cantarel B."/>
            <person name="Chevalier G."/>
            <person name="Couloux A."/>
            <person name="Da Silva C."/>
            <person name="Denoeud F."/>
            <person name="Duplessis S."/>
            <person name="Ghignone S."/>
            <person name="Hilselberger B."/>
            <person name="Iotti M."/>
            <person name="Marcais B."/>
            <person name="Mello A."/>
            <person name="Miranda M."/>
            <person name="Pacioni G."/>
            <person name="Quesneville H."/>
            <person name="Riccioni C."/>
            <person name="Ruotolo R."/>
            <person name="Splivallo R."/>
            <person name="Stocchi V."/>
            <person name="Tisserant E."/>
            <person name="Viscomi A.R."/>
            <person name="Zambonelli A."/>
            <person name="Zampieri E."/>
            <person name="Henrissat B."/>
            <person name="Lebrun M.H."/>
            <person name="Paolocci F."/>
            <person name="Bonfante P."/>
            <person name="Ottonello S."/>
            <person name="Wincker P."/>
        </authorList>
    </citation>
    <scope>NUCLEOTIDE SEQUENCE [LARGE SCALE GENOMIC DNA]</scope>
    <source>
        <strain evidence="8 9">Mel28</strain>
    </source>
</reference>
<dbReference type="PANTHER" id="PTHR46896:SF3">
    <property type="entry name" value="FI06413P-RELATED"/>
    <property type="match status" value="1"/>
</dbReference>
<keyword evidence="5" id="KW-0378">Hydrolase</keyword>
<feature type="domain" description="Ubiquitin-like protease family profile" evidence="7">
    <location>
        <begin position="125"/>
        <end position="228"/>
    </location>
</feature>
<name>D5G9L1_TUBMM</name>
<dbReference type="PANTHER" id="PTHR46896">
    <property type="entry name" value="SENTRIN-SPECIFIC PROTEASE"/>
    <property type="match status" value="1"/>
</dbReference>
<dbReference type="GeneID" id="9185341"/>
<evidence type="ECO:0000256" key="1">
    <source>
        <dbReference type="ARBA" id="ARBA00005234"/>
    </source>
</evidence>
<dbReference type="eggNOG" id="KOG0779">
    <property type="taxonomic scope" value="Eukaryota"/>
</dbReference>
<dbReference type="OMA" id="LDEDEWP"/>
<feature type="region of interest" description="Disordered" evidence="6">
    <location>
        <begin position="305"/>
        <end position="365"/>
    </location>
</feature>
<dbReference type="GO" id="GO:0005634">
    <property type="term" value="C:nucleus"/>
    <property type="evidence" value="ECO:0007669"/>
    <property type="project" value="TreeGrafter"/>
</dbReference>
<evidence type="ECO:0000259" key="7">
    <source>
        <dbReference type="Pfam" id="PF02902"/>
    </source>
</evidence>
<evidence type="ECO:0000256" key="4">
    <source>
        <dbReference type="ARBA" id="ARBA00022786"/>
    </source>
</evidence>
<dbReference type="GO" id="GO:0006508">
    <property type="term" value="P:proteolysis"/>
    <property type="evidence" value="ECO:0007669"/>
    <property type="project" value="UniProtKB-KW"/>
</dbReference>
<dbReference type="EMBL" id="FN430062">
    <property type="protein sequence ID" value="CAZ81204.1"/>
    <property type="molecule type" value="Genomic_DNA"/>
</dbReference>
<dbReference type="InterPro" id="IPR038765">
    <property type="entry name" value="Papain-like_cys_pep_sf"/>
</dbReference>
<feature type="region of interest" description="Disordered" evidence="6">
    <location>
        <begin position="1"/>
        <end position="89"/>
    </location>
</feature>
<dbReference type="KEGG" id="tml:GSTUM_00003369001"/>
<evidence type="ECO:0000313" key="9">
    <source>
        <dbReference type="Proteomes" id="UP000006911"/>
    </source>
</evidence>
<sequence length="365" mass="40010">MQNNAPMSPASAKTIDLESSSTTLADDRDDKEGGQDTLVHLSDSEETAAQNLQASAQASFKGDDSRDIGIVEGSLEQMSLDEDEWPKEDLDEPLDPRQAIAEDPAVELVASKTAKGKARVERPNRGSVPADTPAIIILDSMGYGLSSRPATIKNLKDYLAAEALSKRNLEITRGDINATYAKAPNQNNYYDCGPYLLHYVERFFEQPKEFVTAFLAREDVKLDKELWRKDEIKGMRSKIFDVIVGLREQFEEFELAKATGEVKGNGMKRDDNEVEAMTRAKFKETEVSVREEEDTAVEIQDGDCIMEGGAIPDGPTNISNLSSPRSVMNASRSPVSRSQKKRDEGSSRAGEALGIRSKPGVSGVA</sequence>
<dbReference type="STRING" id="656061.D5G9L1"/>
<comment type="similarity">
    <text evidence="1">Belongs to the peptidase C48 family.</text>
</comment>
<dbReference type="GO" id="GO:0016926">
    <property type="term" value="P:protein desumoylation"/>
    <property type="evidence" value="ECO:0007669"/>
    <property type="project" value="TreeGrafter"/>
</dbReference>
<accession>D5G9L1</accession>
<dbReference type="AlphaFoldDB" id="D5G9L1"/>
<feature type="compositionally biased region" description="Acidic residues" evidence="6">
    <location>
        <begin position="79"/>
        <end position="89"/>
    </location>
</feature>
<dbReference type="InterPro" id="IPR003653">
    <property type="entry name" value="Peptidase_C48_C"/>
</dbReference>
<feature type="compositionally biased region" description="Basic and acidic residues" evidence="6">
    <location>
        <begin position="25"/>
        <end position="34"/>
    </location>
</feature>
<protein>
    <submittedName>
        <fullName evidence="8">(Perigord truffle) hypothetical protein</fullName>
    </submittedName>
</protein>
<evidence type="ECO:0000256" key="2">
    <source>
        <dbReference type="ARBA" id="ARBA00022553"/>
    </source>
</evidence>
<evidence type="ECO:0000256" key="3">
    <source>
        <dbReference type="ARBA" id="ARBA00022670"/>
    </source>
</evidence>
<feature type="compositionally biased region" description="Polar residues" evidence="6">
    <location>
        <begin position="316"/>
        <end position="337"/>
    </location>
</feature>
<dbReference type="HOGENOM" id="CLU_759084_0_0_1"/>
<dbReference type="Gene3D" id="1.10.418.20">
    <property type="match status" value="1"/>
</dbReference>
<dbReference type="GO" id="GO:0070139">
    <property type="term" value="F:SUMO-specific endopeptidase activity"/>
    <property type="evidence" value="ECO:0007669"/>
    <property type="project" value="TreeGrafter"/>
</dbReference>
<dbReference type="Proteomes" id="UP000006911">
    <property type="component" value="Unassembled WGS sequence"/>
</dbReference>
<keyword evidence="4" id="KW-0833">Ubl conjugation pathway</keyword>
<evidence type="ECO:0000256" key="6">
    <source>
        <dbReference type="SAM" id="MobiDB-lite"/>
    </source>
</evidence>
<dbReference type="InterPro" id="IPR051947">
    <property type="entry name" value="Sentrin-specific_protease"/>
</dbReference>
<dbReference type="Pfam" id="PF02902">
    <property type="entry name" value="Peptidase_C48"/>
    <property type="match status" value="1"/>
</dbReference>
<keyword evidence="2" id="KW-0597">Phosphoprotein</keyword>